<comment type="catalytic activity">
    <reaction evidence="9">
        <text>2,5-diamino-6-hydroxy-4-(5-phosphoribosylamino)-pyrimidine + H2O + H(+) = 5-amino-6-(5-phospho-D-ribosylamino)uracil + NH4(+)</text>
        <dbReference type="Rhea" id="RHEA:21868"/>
        <dbReference type="ChEBI" id="CHEBI:15377"/>
        <dbReference type="ChEBI" id="CHEBI:15378"/>
        <dbReference type="ChEBI" id="CHEBI:28938"/>
        <dbReference type="ChEBI" id="CHEBI:58453"/>
        <dbReference type="ChEBI" id="CHEBI:58614"/>
        <dbReference type="EC" id="3.5.4.26"/>
    </reaction>
</comment>
<dbReference type="EMBL" id="DTMM01000089">
    <property type="protein sequence ID" value="HFT93209.1"/>
    <property type="molecule type" value="Genomic_DNA"/>
</dbReference>
<feature type="binding site" evidence="12">
    <location>
        <position position="52"/>
    </location>
    <ligand>
        <name>Zn(2+)</name>
        <dbReference type="ChEBI" id="CHEBI:29105"/>
        <note>catalytic</note>
    </ligand>
</feature>
<comment type="catalytic activity">
    <reaction evidence="9">
        <text>5-amino-6-(5-phospho-D-ribitylamino)uracil + NADP(+) = 5-amino-6-(5-phospho-D-ribosylamino)uracil + NADPH + H(+)</text>
        <dbReference type="Rhea" id="RHEA:17845"/>
        <dbReference type="ChEBI" id="CHEBI:15378"/>
        <dbReference type="ChEBI" id="CHEBI:57783"/>
        <dbReference type="ChEBI" id="CHEBI:58349"/>
        <dbReference type="ChEBI" id="CHEBI:58421"/>
        <dbReference type="ChEBI" id="CHEBI:58453"/>
        <dbReference type="EC" id="1.1.1.193"/>
    </reaction>
</comment>
<name>A0A7C3QUS4_9BACT</name>
<feature type="binding site" evidence="11">
    <location>
        <position position="207"/>
    </location>
    <ligand>
        <name>substrate</name>
    </ligand>
</feature>
<dbReference type="AlphaFoldDB" id="A0A7C3QUS4"/>
<feature type="binding site" evidence="12">
    <location>
        <position position="87"/>
    </location>
    <ligand>
        <name>Zn(2+)</name>
        <dbReference type="ChEBI" id="CHEBI:29105"/>
        <note>catalytic</note>
    </ligand>
</feature>
<evidence type="ECO:0000256" key="11">
    <source>
        <dbReference type="PIRSR" id="PIRSR006769-2"/>
    </source>
</evidence>
<feature type="binding site" evidence="12">
    <location>
        <position position="77"/>
    </location>
    <ligand>
        <name>Zn(2+)</name>
        <dbReference type="ChEBI" id="CHEBI:29105"/>
        <note>catalytic</note>
    </ligand>
</feature>
<dbReference type="Gene3D" id="3.40.140.10">
    <property type="entry name" value="Cytidine Deaminase, domain 2"/>
    <property type="match status" value="1"/>
</dbReference>
<dbReference type="CDD" id="cd01284">
    <property type="entry name" value="Riboflavin_deaminase-reductase"/>
    <property type="match status" value="1"/>
</dbReference>
<dbReference type="Pfam" id="PF01872">
    <property type="entry name" value="RibD_C"/>
    <property type="match status" value="1"/>
</dbReference>
<dbReference type="InterPro" id="IPR050765">
    <property type="entry name" value="Riboflavin_Biosynth_HTPR"/>
</dbReference>
<dbReference type="PANTHER" id="PTHR38011:SF7">
    <property type="entry name" value="2,5-DIAMINO-6-RIBOSYLAMINO-4(3H)-PYRIMIDINONE 5'-PHOSPHATE REDUCTASE"/>
    <property type="match status" value="1"/>
</dbReference>
<feature type="active site" description="Proton donor" evidence="10">
    <location>
        <position position="54"/>
    </location>
</feature>
<feature type="domain" description="CMP/dCMP-type deaminase" evidence="13">
    <location>
        <begin position="3"/>
        <end position="126"/>
    </location>
</feature>
<dbReference type="NCBIfam" id="TIGR00227">
    <property type="entry name" value="ribD_Cterm"/>
    <property type="match status" value="1"/>
</dbReference>
<protein>
    <recommendedName>
        <fullName evidence="9">Riboflavin biosynthesis protein RibD</fullName>
    </recommendedName>
    <domain>
        <recommendedName>
            <fullName evidence="9">Diaminohydroxyphosphoribosylaminopyrimidine deaminase</fullName>
            <shortName evidence="9">DRAP deaminase</shortName>
            <ecNumber evidence="9">3.5.4.26</ecNumber>
        </recommendedName>
        <alternativeName>
            <fullName evidence="9">Riboflavin-specific deaminase</fullName>
        </alternativeName>
    </domain>
    <domain>
        <recommendedName>
            <fullName evidence="9">5-amino-6-(5-phosphoribosylamino)uracil reductase</fullName>
            <ecNumber evidence="9">1.1.1.193</ecNumber>
        </recommendedName>
        <alternativeName>
            <fullName evidence="9">HTP reductase</fullName>
        </alternativeName>
    </domain>
</protein>
<dbReference type="InterPro" id="IPR024072">
    <property type="entry name" value="DHFR-like_dom_sf"/>
</dbReference>
<dbReference type="PIRSF" id="PIRSF006769">
    <property type="entry name" value="RibD"/>
    <property type="match status" value="1"/>
</dbReference>
<feature type="binding site" evidence="11">
    <location>
        <position position="199"/>
    </location>
    <ligand>
        <name>NADP(+)</name>
        <dbReference type="ChEBI" id="CHEBI:58349"/>
    </ligand>
</feature>
<evidence type="ECO:0000256" key="9">
    <source>
        <dbReference type="PIRNR" id="PIRNR006769"/>
    </source>
</evidence>
<evidence type="ECO:0000256" key="2">
    <source>
        <dbReference type="ARBA" id="ARBA00004882"/>
    </source>
</evidence>
<accession>A0A7C3QUS4</accession>
<evidence type="ECO:0000256" key="5">
    <source>
        <dbReference type="ARBA" id="ARBA00007417"/>
    </source>
</evidence>
<evidence type="ECO:0000256" key="3">
    <source>
        <dbReference type="ARBA" id="ARBA00004910"/>
    </source>
</evidence>
<keyword evidence="9 14" id="KW-0378">Hydrolase</keyword>
<dbReference type="InterPro" id="IPR011549">
    <property type="entry name" value="RibD_C"/>
</dbReference>
<keyword evidence="9 12" id="KW-0479">Metal-binding</keyword>
<dbReference type="PANTHER" id="PTHR38011">
    <property type="entry name" value="DIHYDROFOLATE REDUCTASE FAMILY PROTEIN (AFU_ORTHOLOGUE AFUA_8G06820)"/>
    <property type="match status" value="1"/>
</dbReference>
<feature type="binding site" evidence="11">
    <location>
        <position position="157"/>
    </location>
    <ligand>
        <name>NADP(+)</name>
        <dbReference type="ChEBI" id="CHEBI:58349"/>
    </ligand>
</feature>
<keyword evidence="9 12" id="KW-0862">Zinc</keyword>
<keyword evidence="7 9" id="KW-0560">Oxidoreductase</keyword>
<evidence type="ECO:0000256" key="4">
    <source>
        <dbReference type="ARBA" id="ARBA00005259"/>
    </source>
</evidence>
<feature type="binding site" evidence="11">
    <location>
        <position position="210"/>
    </location>
    <ligand>
        <name>substrate</name>
    </ligand>
</feature>
<feature type="binding site" evidence="11">
    <location>
        <position position="301"/>
    </location>
    <ligand>
        <name>substrate</name>
    </ligand>
</feature>
<dbReference type="GO" id="GO:0008835">
    <property type="term" value="F:diaminohydroxyphosphoribosylaminopyrimidine deaminase activity"/>
    <property type="evidence" value="ECO:0007669"/>
    <property type="project" value="UniProtKB-EC"/>
</dbReference>
<organism evidence="14">
    <name type="scientific">Leptospirillum ferriphilum</name>
    <dbReference type="NCBI Taxonomy" id="178606"/>
    <lineage>
        <taxon>Bacteria</taxon>
        <taxon>Pseudomonadati</taxon>
        <taxon>Nitrospirota</taxon>
        <taxon>Nitrospiria</taxon>
        <taxon>Nitrospirales</taxon>
        <taxon>Nitrospiraceae</taxon>
        <taxon>Leptospirillum</taxon>
    </lineage>
</organism>
<evidence type="ECO:0000256" key="6">
    <source>
        <dbReference type="ARBA" id="ARBA00022857"/>
    </source>
</evidence>
<keyword evidence="6 9" id="KW-0521">NADP</keyword>
<dbReference type="EC" id="3.5.4.26" evidence="9"/>
<dbReference type="NCBIfam" id="TIGR00326">
    <property type="entry name" value="eubact_ribD"/>
    <property type="match status" value="1"/>
</dbReference>
<keyword evidence="8" id="KW-0511">Multifunctional enzyme</keyword>
<feature type="binding site" evidence="11">
    <location>
        <begin position="303"/>
        <end position="309"/>
    </location>
    <ligand>
        <name>NADP(+)</name>
        <dbReference type="ChEBI" id="CHEBI:58349"/>
    </ligand>
</feature>
<sequence>MSRGQGYYMSMALELAMKGRDDVAPNPRVGAVIVKDGAVVGKGFHQRPGLPHAEVLALRSAGERARGGTLFVNLEPCCHLNKRTPPCSREILSSGVKRVVISLFDPNPHVSGKGIDELRRGGVEVETGLQARKAFEVNRGFLSLMKNKRPYLTVKGAASLDGKIATVSGDSQWISGGPSLKYAHQLRQEHDGILVGVGTVLKDNPLLTTRLPGKKKVHHPVRIILDSLARTPPDSRLFDTLSESPVWIMSGEDAPGWRIEALEKRGARVFCVPRTQNREELDLGALMDILVEERLLTLLVEGGARVTGSFLRERLVDSIRLVLAPLVIGGQDAIGWVGGRSPERLVDAFRFSGPLKTRYLGEDLLVSVDLWNETCFLEQTLSEKG</sequence>
<dbReference type="Pfam" id="PF00383">
    <property type="entry name" value="dCMP_cyt_deam_1"/>
    <property type="match status" value="1"/>
</dbReference>
<dbReference type="InterPro" id="IPR016193">
    <property type="entry name" value="Cytidine_deaminase-like"/>
</dbReference>
<feature type="binding site" evidence="11">
    <location>
        <position position="173"/>
    </location>
    <ligand>
        <name>NADP(+)</name>
        <dbReference type="ChEBI" id="CHEBI:58349"/>
    </ligand>
</feature>
<dbReference type="PROSITE" id="PS51747">
    <property type="entry name" value="CYT_DCMP_DEAMINASES_2"/>
    <property type="match status" value="1"/>
</dbReference>
<evidence type="ECO:0000256" key="8">
    <source>
        <dbReference type="ARBA" id="ARBA00023268"/>
    </source>
</evidence>
<dbReference type="Gene3D" id="3.40.430.10">
    <property type="entry name" value="Dihydrofolate Reductase, subunit A"/>
    <property type="match status" value="1"/>
</dbReference>
<reference evidence="14" key="1">
    <citation type="journal article" date="2020" name="mSystems">
        <title>Genome- and Community-Level Interaction Insights into Carbon Utilization and Element Cycling Functions of Hydrothermarchaeota in Hydrothermal Sediment.</title>
        <authorList>
            <person name="Zhou Z."/>
            <person name="Liu Y."/>
            <person name="Xu W."/>
            <person name="Pan J."/>
            <person name="Luo Z.H."/>
            <person name="Li M."/>
        </authorList>
    </citation>
    <scope>NUCLEOTIDE SEQUENCE [LARGE SCALE GENOMIC DNA]</scope>
    <source>
        <strain evidence="14">SpSt-902</strain>
    </source>
</reference>
<proteinExistence type="inferred from homology"/>
<dbReference type="InterPro" id="IPR002734">
    <property type="entry name" value="RibDG_C"/>
</dbReference>
<dbReference type="GO" id="GO:0008703">
    <property type="term" value="F:5-amino-6-(5-phosphoribosylamino)uracil reductase activity"/>
    <property type="evidence" value="ECO:0007669"/>
    <property type="project" value="UniProtKB-EC"/>
</dbReference>
<evidence type="ECO:0000313" key="14">
    <source>
        <dbReference type="EMBL" id="HFT93209.1"/>
    </source>
</evidence>
<dbReference type="GO" id="GO:0009231">
    <property type="term" value="P:riboflavin biosynthetic process"/>
    <property type="evidence" value="ECO:0007669"/>
    <property type="project" value="UniProtKB-UniPathway"/>
</dbReference>
<dbReference type="GO" id="GO:0050661">
    <property type="term" value="F:NADP binding"/>
    <property type="evidence" value="ECO:0007669"/>
    <property type="project" value="InterPro"/>
</dbReference>
<comment type="caution">
    <text evidence="14">The sequence shown here is derived from an EMBL/GenBank/DDBJ whole genome shotgun (WGS) entry which is preliminary data.</text>
</comment>
<dbReference type="SUPFAM" id="SSF53597">
    <property type="entry name" value="Dihydrofolate reductase-like"/>
    <property type="match status" value="1"/>
</dbReference>
<dbReference type="InterPro" id="IPR004794">
    <property type="entry name" value="Eubact_RibD"/>
</dbReference>
<comment type="similarity">
    <text evidence="4 9">In the N-terminal section; belongs to the cytidine and deoxycytidylate deaminase family.</text>
</comment>
<feature type="binding site" evidence="11">
    <location>
        <position position="171"/>
    </location>
    <ligand>
        <name>substrate</name>
    </ligand>
</feature>
<evidence type="ECO:0000256" key="7">
    <source>
        <dbReference type="ARBA" id="ARBA00023002"/>
    </source>
</evidence>
<gene>
    <name evidence="14" type="primary">ribD</name>
    <name evidence="14" type="ORF">ENX03_04595</name>
</gene>
<dbReference type="UniPathway" id="UPA00275">
    <property type="reaction ID" value="UER00401"/>
</dbReference>
<evidence type="ECO:0000256" key="1">
    <source>
        <dbReference type="ARBA" id="ARBA00002151"/>
    </source>
</evidence>
<keyword evidence="9" id="KW-0686">Riboflavin biosynthesis</keyword>
<dbReference type="SUPFAM" id="SSF53927">
    <property type="entry name" value="Cytidine deaminase-like"/>
    <property type="match status" value="1"/>
</dbReference>
<comment type="similarity">
    <text evidence="5 9">In the C-terminal section; belongs to the HTP reductase family.</text>
</comment>
<comment type="pathway">
    <text evidence="2 9">Cofactor biosynthesis; riboflavin biosynthesis; 5-amino-6-(D-ribitylamino)uracil from GTP: step 2/4.</text>
</comment>
<feature type="binding site" evidence="11">
    <location>
        <position position="187"/>
    </location>
    <ligand>
        <name>substrate</name>
    </ligand>
</feature>
<feature type="binding site" evidence="11">
    <location>
        <position position="203"/>
    </location>
    <ligand>
        <name>substrate</name>
    </ligand>
</feature>
<comment type="pathway">
    <text evidence="3 9">Cofactor biosynthesis; riboflavin biosynthesis; 5-amino-6-(D-ribitylamino)uracil from GTP: step 3/4.</text>
</comment>
<evidence type="ECO:0000259" key="13">
    <source>
        <dbReference type="PROSITE" id="PS51747"/>
    </source>
</evidence>
<comment type="function">
    <text evidence="1 9">Converts 2,5-diamino-6-(ribosylamino)-4(3h)-pyrimidinone 5'-phosphate into 5-amino-6-(ribosylamino)-2,4(1h,3h)-pyrimidinedione 5'-phosphate.</text>
</comment>
<dbReference type="EC" id="1.1.1.193" evidence="9"/>
<evidence type="ECO:0000256" key="10">
    <source>
        <dbReference type="PIRSR" id="PIRSR006769-1"/>
    </source>
</evidence>
<comment type="cofactor">
    <cofactor evidence="9 12">
        <name>Zn(2+)</name>
        <dbReference type="ChEBI" id="CHEBI:29105"/>
    </cofactor>
    <text evidence="9 12">Binds 1 zinc ion.</text>
</comment>
<dbReference type="GO" id="GO:0046872">
    <property type="term" value="F:metal ion binding"/>
    <property type="evidence" value="ECO:0007669"/>
    <property type="project" value="UniProtKB-KW"/>
</dbReference>
<feature type="binding site" evidence="11">
    <location>
        <position position="227"/>
    </location>
    <ligand>
        <name>NADP(+)</name>
        <dbReference type="ChEBI" id="CHEBI:58349"/>
    </ligand>
</feature>
<dbReference type="InterPro" id="IPR002125">
    <property type="entry name" value="CMP_dCMP_dom"/>
</dbReference>
<evidence type="ECO:0000256" key="12">
    <source>
        <dbReference type="PIRSR" id="PIRSR006769-3"/>
    </source>
</evidence>